<evidence type="ECO:0000313" key="2">
    <source>
        <dbReference type="EnsemblMetazoa" id="GPPI036803-PA"/>
    </source>
</evidence>
<feature type="transmembrane region" description="Helical" evidence="1">
    <location>
        <begin position="48"/>
        <end position="76"/>
    </location>
</feature>
<organism evidence="2 3">
    <name type="scientific">Glossina palpalis gambiensis</name>
    <dbReference type="NCBI Taxonomy" id="67801"/>
    <lineage>
        <taxon>Eukaryota</taxon>
        <taxon>Metazoa</taxon>
        <taxon>Ecdysozoa</taxon>
        <taxon>Arthropoda</taxon>
        <taxon>Hexapoda</taxon>
        <taxon>Insecta</taxon>
        <taxon>Pterygota</taxon>
        <taxon>Neoptera</taxon>
        <taxon>Endopterygota</taxon>
        <taxon>Diptera</taxon>
        <taxon>Brachycera</taxon>
        <taxon>Muscomorpha</taxon>
        <taxon>Hippoboscoidea</taxon>
        <taxon>Glossinidae</taxon>
        <taxon>Glossina</taxon>
    </lineage>
</organism>
<evidence type="ECO:0000256" key="1">
    <source>
        <dbReference type="SAM" id="Phobius"/>
    </source>
</evidence>
<dbReference type="AlphaFoldDB" id="A0A1B0BPU2"/>
<dbReference type="VEuPathDB" id="VectorBase:GPPI036803"/>
<evidence type="ECO:0000313" key="3">
    <source>
        <dbReference type="Proteomes" id="UP000092460"/>
    </source>
</evidence>
<name>A0A1B0BPU2_9MUSC</name>
<dbReference type="STRING" id="67801.A0A1B0BPU2"/>
<dbReference type="EnsemblMetazoa" id="GPPI036803-RA">
    <property type="protein sequence ID" value="GPPI036803-PA"/>
    <property type="gene ID" value="GPPI036803"/>
</dbReference>
<accession>A0A1B0BPU2</accession>
<dbReference type="Proteomes" id="UP000092460">
    <property type="component" value="Unassembled WGS sequence"/>
</dbReference>
<keyword evidence="3" id="KW-1185">Reference proteome</keyword>
<proteinExistence type="predicted"/>
<keyword evidence="1" id="KW-1133">Transmembrane helix</keyword>
<reference evidence="3" key="1">
    <citation type="submission" date="2015-01" db="EMBL/GenBank/DDBJ databases">
        <authorList>
            <person name="Aksoy S."/>
            <person name="Warren W."/>
            <person name="Wilson R.K."/>
        </authorList>
    </citation>
    <scope>NUCLEOTIDE SEQUENCE [LARGE SCALE GENOMIC DNA]</scope>
    <source>
        <strain evidence="3">IAEA</strain>
    </source>
</reference>
<keyword evidence="1" id="KW-0812">Transmembrane</keyword>
<keyword evidence="1" id="KW-0472">Membrane</keyword>
<dbReference type="EMBL" id="JXJN01018235">
    <property type="status" value="NOT_ANNOTATED_CDS"/>
    <property type="molecule type" value="Genomic_DNA"/>
</dbReference>
<feature type="transmembrane region" description="Helical" evidence="1">
    <location>
        <begin position="97"/>
        <end position="120"/>
    </location>
</feature>
<reference evidence="2" key="2">
    <citation type="submission" date="2020-05" db="UniProtKB">
        <authorList>
            <consortium name="EnsemblMetazoa"/>
        </authorList>
    </citation>
    <scope>IDENTIFICATION</scope>
    <source>
        <strain evidence="2">IAEA</strain>
    </source>
</reference>
<protein>
    <submittedName>
        <fullName evidence="2">Uncharacterized protein</fullName>
    </submittedName>
</protein>
<sequence length="121" mass="13688">MGQYLCSHPSENQIDQKTDVRCDRSAIAKGGELQSLCLKKMSNITNVILVWCVAAEILNVILPVKILLQMICHVNGRTFFLVSFKRRIHLYNFSNGYHLDTILLISVFMGAFGLDIWAIMA</sequence>